<feature type="transmembrane region" description="Helical" evidence="9">
    <location>
        <begin position="596"/>
        <end position="619"/>
    </location>
</feature>
<evidence type="ECO:0000256" key="3">
    <source>
        <dbReference type="ARBA" id="ARBA00022448"/>
    </source>
</evidence>
<dbReference type="PANTHER" id="PTHR22950">
    <property type="entry name" value="AMINO ACID TRANSPORTER"/>
    <property type="match status" value="1"/>
</dbReference>
<keyword evidence="7 9" id="KW-0472">Membrane</keyword>
<feature type="transmembrane region" description="Helical" evidence="9">
    <location>
        <begin position="386"/>
        <end position="411"/>
    </location>
</feature>
<feature type="transmembrane region" description="Helical" evidence="9">
    <location>
        <begin position="331"/>
        <end position="352"/>
    </location>
</feature>
<feature type="transmembrane region" description="Helical" evidence="9">
    <location>
        <begin position="509"/>
        <end position="526"/>
    </location>
</feature>
<dbReference type="EMBL" id="KV441407">
    <property type="protein sequence ID" value="OAF55757.1"/>
    <property type="molecule type" value="Genomic_DNA"/>
</dbReference>
<keyword evidence="4 9" id="KW-0812">Transmembrane</keyword>
<dbReference type="RefSeq" id="XP_024321056.1">
    <property type="nucleotide sequence ID" value="XM_024471368.1"/>
</dbReference>
<dbReference type="AlphaFoldDB" id="A0A177A0Y9"/>
<dbReference type="OrthoDB" id="655540at2759"/>
<sequence>MSRNPPNPTNWDDYQYGTSYRSSSSSTSRRSVRFDTESERIVSPSDTGDRTGVDSGLRRRRSSINMHLNAIGELGGVNSINNFARSWQRAAAFHEAAPQRPSFILASDSEEQQFSRSDIEPRTDARASLLQQHFLHRGSDEAIQDSENAGSSLVSPLLQGNDEAHKSLHGSDFGSIGGSPRGRDSLFPLPGSYGTSYGTIPSMVNESSMVHAGRLWRQEQETGDKLPDGERPPLLVKKVEQDGKIVLVIDGQSTLPQTVFNSTNVLIGIGILSLPLGMKYAGWLCGTIFLAAAALVTAYTAKLLAKCMDVDASLITFADLAFISFGHRARIATGILFSIELLAACVALIVLFAETLDLLIPGVGVVEWKIICGFLMIPLNFVPLRLLSFTSILGIFSCFCIVLIVFIDGFIKPETPGSLRQPAETYMFPKNWLTLPISLGLLISPFGGHAIFPSIYRDMRHPHRYGTALKITFLSTYLLDALTATAGYLMYGDGVLDSVTNNIIRTSGYPQSLTVLLCIFIAIIPLTKLPLNARPIVATLEALTGLDAPTVPGEDSLVGCSKFGRGVQKVAMRVLVIISFVFLAILFPAFDSIMAFMGSCLCFAICVILPLLFHLKIFGDEIPRAERIMNWGLIVISSILAVIGTIFAFLPKSWIDAE</sequence>
<evidence type="ECO:0000256" key="8">
    <source>
        <dbReference type="SAM" id="MobiDB-lite"/>
    </source>
</evidence>
<feature type="transmembrane region" description="Helical" evidence="9">
    <location>
        <begin position="358"/>
        <end position="379"/>
    </location>
</feature>
<feature type="region of interest" description="Disordered" evidence="8">
    <location>
        <begin position="1"/>
        <end position="58"/>
    </location>
</feature>
<organism evidence="11">
    <name type="scientific">Pseudogymnoascus destructans</name>
    <dbReference type="NCBI Taxonomy" id="655981"/>
    <lineage>
        <taxon>Eukaryota</taxon>
        <taxon>Fungi</taxon>
        <taxon>Dikarya</taxon>
        <taxon>Ascomycota</taxon>
        <taxon>Pezizomycotina</taxon>
        <taxon>Leotiomycetes</taxon>
        <taxon>Thelebolales</taxon>
        <taxon>Thelebolaceae</taxon>
        <taxon>Pseudogymnoascus</taxon>
    </lineage>
</organism>
<keyword evidence="5" id="KW-0029">Amino-acid transport</keyword>
<gene>
    <name evidence="11" type="ORF">VC83_07804</name>
</gene>
<name>A0A177A0Y9_9PEZI</name>
<evidence type="ECO:0000256" key="7">
    <source>
        <dbReference type="ARBA" id="ARBA00023136"/>
    </source>
</evidence>
<comment type="subcellular location">
    <subcellularLocation>
        <location evidence="1">Membrane</location>
        <topology evidence="1">Multi-pass membrane protein</topology>
    </subcellularLocation>
</comment>
<feature type="transmembrane region" description="Helical" evidence="9">
    <location>
        <begin position="570"/>
        <end position="590"/>
    </location>
</feature>
<dbReference type="GeneID" id="36290848"/>
<feature type="transmembrane region" description="Helical" evidence="9">
    <location>
        <begin position="468"/>
        <end position="489"/>
    </location>
</feature>
<evidence type="ECO:0000313" key="11">
    <source>
        <dbReference type="EMBL" id="OAF55757.1"/>
    </source>
</evidence>
<proteinExistence type="inferred from homology"/>
<dbReference type="Proteomes" id="UP000077154">
    <property type="component" value="Unassembled WGS sequence"/>
</dbReference>
<dbReference type="eggNOG" id="KOG1303">
    <property type="taxonomic scope" value="Eukaryota"/>
</dbReference>
<protein>
    <recommendedName>
        <fullName evidence="10">Amino acid transporter transmembrane domain-containing protein</fullName>
    </recommendedName>
</protein>
<feature type="transmembrane region" description="Helical" evidence="9">
    <location>
        <begin position="631"/>
        <end position="650"/>
    </location>
</feature>
<feature type="domain" description="Amino acid transporter transmembrane" evidence="10">
    <location>
        <begin position="252"/>
        <end position="649"/>
    </location>
</feature>
<reference evidence="11" key="1">
    <citation type="submission" date="2016-03" db="EMBL/GenBank/DDBJ databases">
        <title>Updated assembly of Pseudogymnoascus destructans, the fungus causing white-nose syndrome of bats.</title>
        <authorList>
            <person name="Palmer J.M."/>
            <person name="Drees K.P."/>
            <person name="Foster J.T."/>
            <person name="Lindner D.L."/>
        </authorList>
    </citation>
    <scope>NUCLEOTIDE SEQUENCE [LARGE SCALE GENOMIC DNA]</scope>
    <source>
        <strain evidence="11">20631-21</strain>
    </source>
</reference>
<dbReference type="GO" id="GO:0005774">
    <property type="term" value="C:vacuolar membrane"/>
    <property type="evidence" value="ECO:0007669"/>
    <property type="project" value="TreeGrafter"/>
</dbReference>
<keyword evidence="6 9" id="KW-1133">Transmembrane helix</keyword>
<evidence type="ECO:0000256" key="2">
    <source>
        <dbReference type="ARBA" id="ARBA00008066"/>
    </source>
</evidence>
<evidence type="ECO:0000256" key="5">
    <source>
        <dbReference type="ARBA" id="ARBA00022970"/>
    </source>
</evidence>
<dbReference type="VEuPathDB" id="FungiDB:GMDG_00964"/>
<feature type="transmembrane region" description="Helical" evidence="9">
    <location>
        <begin position="431"/>
        <end position="456"/>
    </location>
</feature>
<evidence type="ECO:0000256" key="4">
    <source>
        <dbReference type="ARBA" id="ARBA00022692"/>
    </source>
</evidence>
<feature type="compositionally biased region" description="Polar residues" evidence="8">
    <location>
        <begin position="9"/>
        <end position="18"/>
    </location>
</feature>
<dbReference type="GO" id="GO:0015179">
    <property type="term" value="F:L-amino acid transmembrane transporter activity"/>
    <property type="evidence" value="ECO:0007669"/>
    <property type="project" value="TreeGrafter"/>
</dbReference>
<comment type="similarity">
    <text evidence="2">Belongs to the amino acid/polyamine transporter 2 family.</text>
</comment>
<feature type="compositionally biased region" description="Low complexity" evidence="8">
    <location>
        <begin position="19"/>
        <end position="29"/>
    </location>
</feature>
<dbReference type="InterPro" id="IPR013057">
    <property type="entry name" value="AA_transpt_TM"/>
</dbReference>
<evidence type="ECO:0000256" key="9">
    <source>
        <dbReference type="SAM" id="Phobius"/>
    </source>
</evidence>
<evidence type="ECO:0000256" key="6">
    <source>
        <dbReference type="ARBA" id="ARBA00022989"/>
    </source>
</evidence>
<dbReference type="PANTHER" id="PTHR22950:SF692">
    <property type="entry name" value="TRANSMEMBRANE AMINO ACID TRANSPORTER FAMILY PROTEIN"/>
    <property type="match status" value="1"/>
</dbReference>
<accession>A0A177A0Y9</accession>
<evidence type="ECO:0000259" key="10">
    <source>
        <dbReference type="Pfam" id="PF01490"/>
    </source>
</evidence>
<evidence type="ECO:0000256" key="1">
    <source>
        <dbReference type="ARBA" id="ARBA00004141"/>
    </source>
</evidence>
<keyword evidence="3" id="KW-0813">Transport</keyword>
<dbReference type="Pfam" id="PF01490">
    <property type="entry name" value="Aa_trans"/>
    <property type="match status" value="1"/>
</dbReference>
<feature type="transmembrane region" description="Helical" evidence="9">
    <location>
        <begin position="280"/>
        <end position="299"/>
    </location>
</feature>